<sequence>MAEVGARWLPPPGDVASAAVVLVAMVAVGLGAGSDTDASPAVTVALGAVIAGSLAFRRRAPPAGFVVGTAGLAVEALWAGPGPLTPVANLIGVHAPGLYASPRRAALGALLVPPGVLAYFAPKEDPAVVPVAVVEGRLPDGGHVGAALTNALRHGHARSAEVTVRRQRWGNTVLVRGVDGRGPRPWYRPGRGPRGIGERAAAHGGSMAHGPVGDGGGFALSVELPLP</sequence>
<accession>A0ABU8AWP5</accession>
<gene>
    <name evidence="3" type="ORF">QBA35_32945</name>
</gene>
<evidence type="ECO:0000256" key="1">
    <source>
        <dbReference type="SAM" id="MobiDB-lite"/>
    </source>
</evidence>
<feature type="transmembrane region" description="Helical" evidence="2">
    <location>
        <begin position="38"/>
        <end position="56"/>
    </location>
</feature>
<keyword evidence="2" id="KW-0472">Membrane</keyword>
<evidence type="ECO:0000256" key="2">
    <source>
        <dbReference type="SAM" id="Phobius"/>
    </source>
</evidence>
<keyword evidence="4" id="KW-1185">Reference proteome</keyword>
<dbReference type="Proteomes" id="UP001310290">
    <property type="component" value="Unassembled WGS sequence"/>
</dbReference>
<keyword evidence="2" id="KW-0812">Transmembrane</keyword>
<feature type="transmembrane region" description="Helical" evidence="2">
    <location>
        <begin position="12"/>
        <end position="32"/>
    </location>
</feature>
<reference evidence="3" key="1">
    <citation type="submission" date="2023-04" db="EMBL/GenBank/DDBJ databases">
        <title>Genomic diversity of scab-causing Streptomyces spp. in the province of Quebec, Canada.</title>
        <authorList>
            <person name="Biessy A."/>
            <person name="Cadieux M."/>
            <person name="Ciotola M."/>
            <person name="Filion M."/>
        </authorList>
    </citation>
    <scope>NUCLEOTIDE SEQUENCE</scope>
    <source>
        <strain evidence="3">B21-115</strain>
    </source>
</reference>
<dbReference type="RefSeq" id="WP_334660713.1">
    <property type="nucleotide sequence ID" value="NZ_JARULZ010000002.1"/>
</dbReference>
<keyword evidence="2" id="KW-1133">Transmembrane helix</keyword>
<dbReference type="EMBL" id="JARULZ010000002">
    <property type="protein sequence ID" value="MEH0638057.1"/>
    <property type="molecule type" value="Genomic_DNA"/>
</dbReference>
<protein>
    <submittedName>
        <fullName evidence="3">Uncharacterized protein</fullName>
    </submittedName>
</protein>
<comment type="caution">
    <text evidence="3">The sequence shown here is derived from an EMBL/GenBank/DDBJ whole genome shotgun (WGS) entry which is preliminary data.</text>
</comment>
<name>A0ABU8AWP5_9ACTN</name>
<dbReference type="InterPro" id="IPR036890">
    <property type="entry name" value="HATPase_C_sf"/>
</dbReference>
<evidence type="ECO:0000313" key="4">
    <source>
        <dbReference type="Proteomes" id="UP001310290"/>
    </source>
</evidence>
<feature type="region of interest" description="Disordered" evidence="1">
    <location>
        <begin position="184"/>
        <end position="214"/>
    </location>
</feature>
<organism evidence="3 4">
    <name type="scientific">Streptomyces bottropensis</name>
    <dbReference type="NCBI Taxonomy" id="42235"/>
    <lineage>
        <taxon>Bacteria</taxon>
        <taxon>Bacillati</taxon>
        <taxon>Actinomycetota</taxon>
        <taxon>Actinomycetes</taxon>
        <taxon>Kitasatosporales</taxon>
        <taxon>Streptomycetaceae</taxon>
        <taxon>Streptomyces</taxon>
    </lineage>
</organism>
<dbReference type="Gene3D" id="3.30.565.10">
    <property type="entry name" value="Histidine kinase-like ATPase, C-terminal domain"/>
    <property type="match status" value="1"/>
</dbReference>
<evidence type="ECO:0000313" key="3">
    <source>
        <dbReference type="EMBL" id="MEH0638057.1"/>
    </source>
</evidence>
<proteinExistence type="predicted"/>